<dbReference type="EMBL" id="BK014762">
    <property type="protein sequence ID" value="DAD74670.1"/>
    <property type="molecule type" value="Genomic_DNA"/>
</dbReference>
<feature type="compositionally biased region" description="Basic and acidic residues" evidence="1">
    <location>
        <begin position="94"/>
        <end position="111"/>
    </location>
</feature>
<organism evidence="2">
    <name type="scientific">Myoviridae sp. ctZgq1</name>
    <dbReference type="NCBI Taxonomy" id="2826666"/>
    <lineage>
        <taxon>Viruses</taxon>
        <taxon>Duplodnaviria</taxon>
        <taxon>Heunggongvirae</taxon>
        <taxon>Uroviricota</taxon>
        <taxon>Caudoviricetes</taxon>
    </lineage>
</organism>
<sequence length="233" mass="26576">MSTTKEINANYLANLFEEEANKILAKEKATAKRKAKKTTVEKAEITEKAEKPKTVKKATKTVKKTADKVENSEKSQSTEKPKKVVKKATKTVKKTADKEPKKTTKKAKAEEVEQAEIRKLDSLKIAKVTYERVDNINSYDELSKAIEKGDDIYVAFDISSVKPSEYENIFHVPFSKDMKDNFDICQPIFICDKNPRLIFASLYTEALWDLFPDEFDLLSAVLIEKQPTKKTKK</sequence>
<evidence type="ECO:0000313" key="2">
    <source>
        <dbReference type="EMBL" id="DAD74670.1"/>
    </source>
</evidence>
<feature type="compositionally biased region" description="Basic and acidic residues" evidence="1">
    <location>
        <begin position="38"/>
        <end position="53"/>
    </location>
</feature>
<protein>
    <submittedName>
        <fullName evidence="2">Uncharacterized protein</fullName>
    </submittedName>
</protein>
<feature type="compositionally biased region" description="Basic and acidic residues" evidence="1">
    <location>
        <begin position="64"/>
        <end position="82"/>
    </location>
</feature>
<proteinExistence type="predicted"/>
<reference evidence="2" key="1">
    <citation type="journal article" date="2021" name="Proc. Natl. Acad. Sci. U.S.A.">
        <title>A Catalog of Tens of Thousands of Viruses from Human Metagenomes Reveals Hidden Associations with Chronic Diseases.</title>
        <authorList>
            <person name="Tisza M.J."/>
            <person name="Buck C.B."/>
        </authorList>
    </citation>
    <scope>NUCLEOTIDE SEQUENCE</scope>
    <source>
        <strain evidence="2">CtZgq1</strain>
    </source>
</reference>
<feature type="region of interest" description="Disordered" evidence="1">
    <location>
        <begin position="27"/>
        <end position="111"/>
    </location>
</feature>
<feature type="compositionally biased region" description="Basic residues" evidence="1">
    <location>
        <begin position="54"/>
        <end position="63"/>
    </location>
</feature>
<name>A0A8S5LXB7_9CAUD</name>
<accession>A0A8S5LXB7</accession>
<evidence type="ECO:0000256" key="1">
    <source>
        <dbReference type="SAM" id="MobiDB-lite"/>
    </source>
</evidence>
<feature type="compositionally biased region" description="Basic residues" evidence="1">
    <location>
        <begin position="83"/>
        <end position="93"/>
    </location>
</feature>